<feature type="region of interest" description="Disordered" evidence="1">
    <location>
        <begin position="1"/>
        <end position="75"/>
    </location>
</feature>
<name>A0A103YME8_CYNCS</name>
<dbReference type="EMBL" id="LEKV01000031">
    <property type="protein sequence ID" value="KVI11861.1"/>
    <property type="molecule type" value="Genomic_DNA"/>
</dbReference>
<dbReference type="Pfam" id="PF03732">
    <property type="entry name" value="Retrotrans_gag"/>
    <property type="match status" value="1"/>
</dbReference>
<organism evidence="3 4">
    <name type="scientific">Cynara cardunculus var. scolymus</name>
    <name type="common">Globe artichoke</name>
    <name type="synonym">Cynara scolymus</name>
    <dbReference type="NCBI Taxonomy" id="59895"/>
    <lineage>
        <taxon>Eukaryota</taxon>
        <taxon>Viridiplantae</taxon>
        <taxon>Streptophyta</taxon>
        <taxon>Embryophyta</taxon>
        <taxon>Tracheophyta</taxon>
        <taxon>Spermatophyta</taxon>
        <taxon>Magnoliopsida</taxon>
        <taxon>eudicotyledons</taxon>
        <taxon>Gunneridae</taxon>
        <taxon>Pentapetalae</taxon>
        <taxon>asterids</taxon>
        <taxon>campanulids</taxon>
        <taxon>Asterales</taxon>
        <taxon>Asteraceae</taxon>
        <taxon>Carduoideae</taxon>
        <taxon>Cardueae</taxon>
        <taxon>Carduinae</taxon>
        <taxon>Cynara</taxon>
    </lineage>
</organism>
<comment type="caution">
    <text evidence="3">The sequence shown here is derived from an EMBL/GenBank/DDBJ whole genome shotgun (WGS) entry which is preliminary data.</text>
</comment>
<feature type="compositionally biased region" description="Polar residues" evidence="1">
    <location>
        <begin position="48"/>
        <end position="63"/>
    </location>
</feature>
<dbReference type="Proteomes" id="UP000243975">
    <property type="component" value="Unassembled WGS sequence"/>
</dbReference>
<evidence type="ECO:0000313" key="3">
    <source>
        <dbReference type="EMBL" id="KVI11861.1"/>
    </source>
</evidence>
<reference evidence="3 4" key="1">
    <citation type="journal article" date="2016" name="Sci. Rep.">
        <title>The genome sequence of the outbreeding globe artichoke constructed de novo incorporating a phase-aware low-pass sequencing strategy of F1 progeny.</title>
        <authorList>
            <person name="Scaglione D."/>
            <person name="Reyes-Chin-Wo S."/>
            <person name="Acquadro A."/>
            <person name="Froenicke L."/>
            <person name="Portis E."/>
            <person name="Beitel C."/>
            <person name="Tirone M."/>
            <person name="Mauro R."/>
            <person name="Lo Monaco A."/>
            <person name="Mauromicale G."/>
            <person name="Faccioli P."/>
            <person name="Cattivelli L."/>
            <person name="Rieseberg L."/>
            <person name="Michelmore R."/>
            <person name="Lanteri S."/>
        </authorList>
    </citation>
    <scope>NUCLEOTIDE SEQUENCE [LARGE SCALE GENOMIC DNA]</scope>
    <source>
        <strain evidence="3">2C</strain>
    </source>
</reference>
<evidence type="ECO:0000313" key="4">
    <source>
        <dbReference type="Proteomes" id="UP000243975"/>
    </source>
</evidence>
<evidence type="ECO:0000259" key="2">
    <source>
        <dbReference type="Pfam" id="PF03732"/>
    </source>
</evidence>
<gene>
    <name evidence="3" type="ORF">Ccrd_009723</name>
</gene>
<feature type="domain" description="Retrotransposon gag" evidence="2">
    <location>
        <begin position="125"/>
        <end position="189"/>
    </location>
</feature>
<dbReference type="InterPro" id="IPR005162">
    <property type="entry name" value="Retrotrans_gag_dom"/>
</dbReference>
<accession>A0A103YME8</accession>
<evidence type="ECO:0000256" key="1">
    <source>
        <dbReference type="SAM" id="MobiDB-lite"/>
    </source>
</evidence>
<proteinExistence type="predicted"/>
<sequence length="220" mass="25341">MAETQNQETSNQRQEPISSTKASSINTHTRLPDQGSNSDMEDTRNDGSKNQANQSNLNSSITQGPKLGEVIGNPHQHSSRLTKIDFAHFSGDDLKAWLYKVDQFFQLDMVKDNTKGYMKRRNHVHPSWEQYVTDITRRFEELFDDPIAELMELKQKGTIKDYHDEFDIIISRLQLSLENTLSCFITGLSEDLRSLVPMFMASGLGVKFFRIWEKNDYNTV</sequence>
<dbReference type="Gramene" id="KVI11861">
    <property type="protein sequence ID" value="KVI11861"/>
    <property type="gene ID" value="Ccrd_009723"/>
</dbReference>
<protein>
    <submittedName>
        <fullName evidence="3">Retrotransposon gag protein</fullName>
    </submittedName>
</protein>
<dbReference type="AlphaFoldDB" id="A0A103YME8"/>
<keyword evidence="4" id="KW-1185">Reference proteome</keyword>
<feature type="compositionally biased region" description="Polar residues" evidence="1">
    <location>
        <begin position="1"/>
        <end position="38"/>
    </location>
</feature>